<dbReference type="InterPro" id="IPR000157">
    <property type="entry name" value="TIR_dom"/>
</dbReference>
<keyword evidence="5" id="KW-0812">Transmembrane</keyword>
<dbReference type="Gene3D" id="3.80.10.10">
    <property type="entry name" value="Ribonuclease Inhibitor"/>
    <property type="match status" value="2"/>
</dbReference>
<dbReference type="EMBL" id="VSWD01000005">
    <property type="protein sequence ID" value="KAK3103614.1"/>
    <property type="molecule type" value="Genomic_DNA"/>
</dbReference>
<dbReference type="SUPFAM" id="SSF52058">
    <property type="entry name" value="L domain-like"/>
    <property type="match status" value="1"/>
</dbReference>
<dbReference type="InterPro" id="IPR003591">
    <property type="entry name" value="Leu-rich_rpt_typical-subtyp"/>
</dbReference>
<dbReference type="Pfam" id="PF01582">
    <property type="entry name" value="TIR"/>
    <property type="match status" value="1"/>
</dbReference>
<keyword evidence="3" id="KW-0732">Signal</keyword>
<feature type="domain" description="TIR" evidence="6">
    <location>
        <begin position="518"/>
        <end position="665"/>
    </location>
</feature>
<name>A0AA88YQI8_PINIB</name>
<dbReference type="InterPro" id="IPR032675">
    <property type="entry name" value="LRR_dom_sf"/>
</dbReference>
<dbReference type="InterPro" id="IPR035897">
    <property type="entry name" value="Toll_tir_struct_dom_sf"/>
</dbReference>
<keyword evidence="4" id="KW-0677">Repeat</keyword>
<keyword evidence="5" id="KW-1133">Transmembrane helix</keyword>
<dbReference type="InterPro" id="IPR001611">
    <property type="entry name" value="Leu-rich_rpt"/>
</dbReference>
<dbReference type="PROSITE" id="PS51450">
    <property type="entry name" value="LRR"/>
    <property type="match status" value="1"/>
</dbReference>
<comment type="similarity">
    <text evidence="1">Belongs to the Toll-like receptor family.</text>
</comment>
<dbReference type="GO" id="GO:0005886">
    <property type="term" value="C:plasma membrane"/>
    <property type="evidence" value="ECO:0007669"/>
    <property type="project" value="TreeGrafter"/>
</dbReference>
<dbReference type="SUPFAM" id="SSF52200">
    <property type="entry name" value="Toll/Interleukin receptor TIR domain"/>
    <property type="match status" value="1"/>
</dbReference>
<evidence type="ECO:0000259" key="6">
    <source>
        <dbReference type="PROSITE" id="PS50104"/>
    </source>
</evidence>
<accession>A0AA88YQI8</accession>
<dbReference type="InterPro" id="IPR050541">
    <property type="entry name" value="LRR_TM_domain-containing"/>
</dbReference>
<evidence type="ECO:0000256" key="3">
    <source>
        <dbReference type="ARBA" id="ARBA00022729"/>
    </source>
</evidence>
<evidence type="ECO:0000256" key="4">
    <source>
        <dbReference type="ARBA" id="ARBA00022737"/>
    </source>
</evidence>
<evidence type="ECO:0000313" key="7">
    <source>
        <dbReference type="EMBL" id="KAK3103614.1"/>
    </source>
</evidence>
<keyword evidence="8" id="KW-1185">Reference proteome</keyword>
<dbReference type="GO" id="GO:0007165">
    <property type="term" value="P:signal transduction"/>
    <property type="evidence" value="ECO:0007669"/>
    <property type="project" value="InterPro"/>
</dbReference>
<reference evidence="7" key="1">
    <citation type="submission" date="2019-08" db="EMBL/GenBank/DDBJ databases">
        <title>The improved chromosome-level genome for the pearl oyster Pinctada fucata martensii using PacBio sequencing and Hi-C.</title>
        <authorList>
            <person name="Zheng Z."/>
        </authorList>
    </citation>
    <scope>NUCLEOTIDE SEQUENCE</scope>
    <source>
        <strain evidence="7">ZZ-2019</strain>
        <tissue evidence="7">Adductor muscle</tissue>
    </source>
</reference>
<evidence type="ECO:0000256" key="5">
    <source>
        <dbReference type="SAM" id="Phobius"/>
    </source>
</evidence>
<dbReference type="PANTHER" id="PTHR24369">
    <property type="entry name" value="ANTIGEN BSP, PUTATIVE-RELATED"/>
    <property type="match status" value="1"/>
</dbReference>
<gene>
    <name evidence="7" type="ORF">FSP39_020535</name>
</gene>
<dbReference type="PROSITE" id="PS50104">
    <property type="entry name" value="TIR"/>
    <property type="match status" value="1"/>
</dbReference>
<protein>
    <recommendedName>
        <fullName evidence="6">TIR domain-containing protein</fullName>
    </recommendedName>
</protein>
<dbReference type="Proteomes" id="UP001186944">
    <property type="component" value="Unassembled WGS sequence"/>
</dbReference>
<keyword evidence="2" id="KW-0433">Leucine-rich repeat</keyword>
<evidence type="ECO:0000256" key="2">
    <source>
        <dbReference type="ARBA" id="ARBA00022614"/>
    </source>
</evidence>
<dbReference type="Gene3D" id="3.40.50.10140">
    <property type="entry name" value="Toll/interleukin-1 receptor homology (TIR) domain"/>
    <property type="match status" value="1"/>
</dbReference>
<proteinExistence type="inferred from homology"/>
<evidence type="ECO:0000313" key="8">
    <source>
        <dbReference type="Proteomes" id="UP001186944"/>
    </source>
</evidence>
<dbReference type="SMART" id="SM00369">
    <property type="entry name" value="LRR_TYP"/>
    <property type="match status" value="4"/>
</dbReference>
<organism evidence="7 8">
    <name type="scientific">Pinctada imbricata</name>
    <name type="common">Atlantic pearl-oyster</name>
    <name type="synonym">Pinctada martensii</name>
    <dbReference type="NCBI Taxonomy" id="66713"/>
    <lineage>
        <taxon>Eukaryota</taxon>
        <taxon>Metazoa</taxon>
        <taxon>Spiralia</taxon>
        <taxon>Lophotrochozoa</taxon>
        <taxon>Mollusca</taxon>
        <taxon>Bivalvia</taxon>
        <taxon>Autobranchia</taxon>
        <taxon>Pteriomorphia</taxon>
        <taxon>Pterioida</taxon>
        <taxon>Pterioidea</taxon>
        <taxon>Pteriidae</taxon>
        <taxon>Pinctada</taxon>
    </lineage>
</organism>
<feature type="transmembrane region" description="Helical" evidence="5">
    <location>
        <begin position="469"/>
        <end position="493"/>
    </location>
</feature>
<evidence type="ECO:0000256" key="1">
    <source>
        <dbReference type="ARBA" id="ARBA00009634"/>
    </source>
</evidence>
<dbReference type="Pfam" id="PF13855">
    <property type="entry name" value="LRR_8"/>
    <property type="match status" value="1"/>
</dbReference>
<sequence>KTNDECCFCDCVQEWEISGTEVNELLIEYSNLNGSSVLLYSTSDYNSSLQSSVSHTLGKMSMLPCNVCDFIEIVRMIFSRNDIATIPDISCLMDIEKIDLSYNKLRFISNQTFGGLRKLRNLDLSFNEISQIDPNAFQGKFMAIFNINLSNIKIKKIDVSNLLFQKGFCKVNYDNNQVRKISNPSGFKIEAGKAYGKGRLLSINNCSLTQFINYSDIGLNDFTEYYKVFNYSFDTEGTEIGCDCILYPFLERQFDELERSWITLQRHSNLSCSSPESLKNTTIVDIVKNKSLREKMTCEKKEHCPKKCTCYVQPTYHHLVVNCSNVGLETFPKSLPWYSNITLLMDGNDLRSLPDAAFLHRVHYLDLSGNKIVKLNEAAINSLSQNIRLDLSGNLVSYLPRQLASKTTVLGILDLNCDCKMAWIIDWIFYYVRNNDTIIFCLNYAGKGLQEVSHKIKKVCRTTETYSSIWISIIVASVFIAIIIILSIIFIFCQPEVLILYRTYFKRYTKSYYPEERLAHDVYICMDDGDESVRDWVLIKLLSEIEEKGMSVFIPCKDELVGHRIEEARCAEIDTCRSFIIILSKKEFGYNDGNGVECAVLQLELNRIWHNFRKDSQKKVLVVNFDNLAVSDVRNRFCRAFLRTRVDINVTSRHQKALNRIIETLPPNTCNVSTRRTAWISKKYE</sequence>
<dbReference type="PANTHER" id="PTHR24369:SF210">
    <property type="entry name" value="CHAOPTIN-RELATED"/>
    <property type="match status" value="1"/>
</dbReference>
<comment type="caution">
    <text evidence="7">The sequence shown here is derived from an EMBL/GenBank/DDBJ whole genome shotgun (WGS) entry which is preliminary data.</text>
</comment>
<dbReference type="AlphaFoldDB" id="A0AA88YQI8"/>
<feature type="non-terminal residue" evidence="7">
    <location>
        <position position="1"/>
    </location>
</feature>
<keyword evidence="5" id="KW-0472">Membrane</keyword>